<reference evidence="2" key="1">
    <citation type="submission" date="2020-06" db="EMBL/GenBank/DDBJ databases">
        <authorList>
            <person name="Li T."/>
            <person name="Hu X."/>
            <person name="Zhang T."/>
            <person name="Song X."/>
            <person name="Zhang H."/>
            <person name="Dai N."/>
            <person name="Sheng W."/>
            <person name="Hou X."/>
            <person name="Wei L."/>
        </authorList>
    </citation>
    <scope>NUCLEOTIDE SEQUENCE</scope>
    <source>
        <strain evidence="2">3651</strain>
        <tissue evidence="2">Leaf</tissue>
    </source>
</reference>
<gene>
    <name evidence="2" type="ORF">Salat_0186200</name>
</gene>
<dbReference type="EMBL" id="JACGWO010000001">
    <property type="protein sequence ID" value="KAK4438518.1"/>
    <property type="molecule type" value="Genomic_DNA"/>
</dbReference>
<dbReference type="AlphaFoldDB" id="A0AAE1YYY3"/>
<keyword evidence="1" id="KW-0472">Membrane</keyword>
<dbReference type="Proteomes" id="UP001293254">
    <property type="component" value="Unassembled WGS sequence"/>
</dbReference>
<evidence type="ECO:0000256" key="1">
    <source>
        <dbReference type="SAM" id="Phobius"/>
    </source>
</evidence>
<proteinExistence type="predicted"/>
<keyword evidence="1" id="KW-0812">Transmembrane</keyword>
<keyword evidence="1" id="KW-1133">Transmembrane helix</keyword>
<keyword evidence="3" id="KW-1185">Reference proteome</keyword>
<protein>
    <submittedName>
        <fullName evidence="2">Uncharacterized protein</fullName>
    </submittedName>
</protein>
<organism evidence="2 3">
    <name type="scientific">Sesamum alatum</name>
    <dbReference type="NCBI Taxonomy" id="300844"/>
    <lineage>
        <taxon>Eukaryota</taxon>
        <taxon>Viridiplantae</taxon>
        <taxon>Streptophyta</taxon>
        <taxon>Embryophyta</taxon>
        <taxon>Tracheophyta</taxon>
        <taxon>Spermatophyta</taxon>
        <taxon>Magnoliopsida</taxon>
        <taxon>eudicotyledons</taxon>
        <taxon>Gunneridae</taxon>
        <taxon>Pentapetalae</taxon>
        <taxon>asterids</taxon>
        <taxon>lamiids</taxon>
        <taxon>Lamiales</taxon>
        <taxon>Pedaliaceae</taxon>
        <taxon>Sesamum</taxon>
    </lineage>
</organism>
<accession>A0AAE1YYY3</accession>
<evidence type="ECO:0000313" key="3">
    <source>
        <dbReference type="Proteomes" id="UP001293254"/>
    </source>
</evidence>
<evidence type="ECO:0000313" key="2">
    <source>
        <dbReference type="EMBL" id="KAK4438518.1"/>
    </source>
</evidence>
<reference evidence="2" key="2">
    <citation type="journal article" date="2024" name="Plant">
        <title>Genomic evolution and insights into agronomic trait innovations of Sesamum species.</title>
        <authorList>
            <person name="Miao H."/>
            <person name="Wang L."/>
            <person name="Qu L."/>
            <person name="Liu H."/>
            <person name="Sun Y."/>
            <person name="Le M."/>
            <person name="Wang Q."/>
            <person name="Wei S."/>
            <person name="Zheng Y."/>
            <person name="Lin W."/>
            <person name="Duan Y."/>
            <person name="Cao H."/>
            <person name="Xiong S."/>
            <person name="Wang X."/>
            <person name="Wei L."/>
            <person name="Li C."/>
            <person name="Ma Q."/>
            <person name="Ju M."/>
            <person name="Zhao R."/>
            <person name="Li G."/>
            <person name="Mu C."/>
            <person name="Tian Q."/>
            <person name="Mei H."/>
            <person name="Zhang T."/>
            <person name="Gao T."/>
            <person name="Zhang H."/>
        </authorList>
    </citation>
    <scope>NUCLEOTIDE SEQUENCE</scope>
    <source>
        <strain evidence="2">3651</strain>
    </source>
</reference>
<feature type="transmembrane region" description="Helical" evidence="1">
    <location>
        <begin position="212"/>
        <end position="232"/>
    </location>
</feature>
<sequence>MPNPNLTMPYTKDPSATIALIHSSSQLISGPIQFAASLTPQQRKGFSVEGSIECQGRSDYRDSECRRRYYGSTGRRRYYGIKEVLSERVLLDYFQAIFTSEHPRDALIEEVVNTVRPTVTPEMNDRLLQPLTADEVKLATCHISVWHNNWIPRAPTFRPMSTPYILGAEARLSELIDGQIGSWKSDLFLQMFHLEEAQLILSIPYIMYMVRIYAYGITTPVAYFLCSVLFNWKQSRGTNKWHRRGNVGGILFQEVQSIGRLYRATARHQRYVSLFS</sequence>
<comment type="caution">
    <text evidence="2">The sequence shown here is derived from an EMBL/GenBank/DDBJ whole genome shotgun (WGS) entry which is preliminary data.</text>
</comment>
<name>A0AAE1YYY3_9LAMI</name>